<accession>A0A379G2P2</accession>
<proteinExistence type="predicted"/>
<dbReference type="AlphaFoldDB" id="A0A379G2P2"/>
<name>A0A379G2P2_9GAMM</name>
<reference evidence="1 2" key="1">
    <citation type="submission" date="2018-06" db="EMBL/GenBank/DDBJ databases">
        <authorList>
            <consortium name="Pathogen Informatics"/>
            <person name="Doyle S."/>
        </authorList>
    </citation>
    <scope>NUCLEOTIDE SEQUENCE [LARGE SCALE GENOMIC DNA]</scope>
    <source>
        <strain evidence="1 2">NCTC12026</strain>
    </source>
</reference>
<organism evidence="1 2">
    <name type="scientific">Providencia rustigianii</name>
    <dbReference type="NCBI Taxonomy" id="158850"/>
    <lineage>
        <taxon>Bacteria</taxon>
        <taxon>Pseudomonadati</taxon>
        <taxon>Pseudomonadota</taxon>
        <taxon>Gammaproteobacteria</taxon>
        <taxon>Enterobacterales</taxon>
        <taxon>Morganellaceae</taxon>
        <taxon>Providencia</taxon>
    </lineage>
</organism>
<dbReference type="EMBL" id="UGUA01000002">
    <property type="protein sequence ID" value="SUC35176.1"/>
    <property type="molecule type" value="Genomic_DNA"/>
</dbReference>
<gene>
    <name evidence="1" type="ORF">NCTC12026_01559</name>
</gene>
<protein>
    <submittedName>
        <fullName evidence="1">Uncharacterized protein</fullName>
    </submittedName>
</protein>
<evidence type="ECO:0000313" key="2">
    <source>
        <dbReference type="Proteomes" id="UP000255129"/>
    </source>
</evidence>
<sequence length="137" mass="15800">MRNITEKTFSSNHTGYFYVMNCSLQDLKFVTVTHTTDYPHTMLHITADFSDLKKMNTTKLGHSFPYETGFLSHFDYWAVEIETASGYKYKTNDFFLCNLNSDDDGFVYIAILPGLSVHTIFSYSTGCVKHLMNNFIK</sequence>
<dbReference type="Proteomes" id="UP000255129">
    <property type="component" value="Unassembled WGS sequence"/>
</dbReference>
<evidence type="ECO:0000313" key="1">
    <source>
        <dbReference type="EMBL" id="SUC35176.1"/>
    </source>
</evidence>
<dbReference type="OrthoDB" id="6462155at2"/>